<dbReference type="GO" id="GO:0046873">
    <property type="term" value="F:metal ion transmembrane transporter activity"/>
    <property type="evidence" value="ECO:0007669"/>
    <property type="project" value="InterPro"/>
</dbReference>
<keyword evidence="3 6" id="KW-0812">Transmembrane</keyword>
<name>A0A0D1LHX1_9LACO</name>
<dbReference type="SUPFAM" id="SSF143865">
    <property type="entry name" value="CorA soluble domain-like"/>
    <property type="match status" value="1"/>
</dbReference>
<comment type="similarity">
    <text evidence="2">Belongs to the CorA metal ion transporter (MIT) (TC 1.A.35) family.</text>
</comment>
<organism evidence="7 8">
    <name type="scientific">Weissella cibaria</name>
    <dbReference type="NCBI Taxonomy" id="137591"/>
    <lineage>
        <taxon>Bacteria</taxon>
        <taxon>Bacillati</taxon>
        <taxon>Bacillota</taxon>
        <taxon>Bacilli</taxon>
        <taxon>Lactobacillales</taxon>
        <taxon>Lactobacillaceae</taxon>
        <taxon>Weissella</taxon>
    </lineage>
</organism>
<comment type="subcellular location">
    <subcellularLocation>
        <location evidence="1">Membrane</location>
        <topology evidence="1">Multi-pass membrane protein</topology>
    </subcellularLocation>
</comment>
<keyword evidence="4 6" id="KW-1133">Transmembrane helix</keyword>
<accession>A0A0D1LHX1</accession>
<evidence type="ECO:0000256" key="4">
    <source>
        <dbReference type="ARBA" id="ARBA00022989"/>
    </source>
</evidence>
<feature type="transmembrane region" description="Helical" evidence="6">
    <location>
        <begin position="277"/>
        <end position="297"/>
    </location>
</feature>
<dbReference type="Pfam" id="PF01544">
    <property type="entry name" value="CorA"/>
    <property type="match status" value="1"/>
</dbReference>
<evidence type="ECO:0000313" key="8">
    <source>
        <dbReference type="Proteomes" id="UP000032289"/>
    </source>
</evidence>
<reference evidence="7 8" key="1">
    <citation type="journal article" date="2015" name="Microbiology (Mosc.)">
        <title>Genomics of the Weissella cibaria species with an examination of its metabolic traits.</title>
        <authorList>
            <person name="Lynch K.M."/>
            <person name="Lucid A."/>
            <person name="Arendt E.K."/>
            <person name="Sleator R.D."/>
            <person name="Lucey B."/>
            <person name="Coffey A."/>
        </authorList>
    </citation>
    <scope>NUCLEOTIDE SEQUENCE [LARGE SCALE GENOMIC DNA]</scope>
    <source>
        <strain evidence="7 8">AB3b</strain>
    </source>
</reference>
<sequence length="303" mass="34686">MIKPEKTINGTKWIETIQINAEERATLEDQYGIDEDIIEYVTDNDESTNYVYDINEDDQLFIFLAPYALDKDALRYITQPFGMLLHKGVLFTFNQSDIPEVNTALYSALDNPEVKSVDAFILETLFTVVDSFIPISRAITKKRNYLDKMLNQKTKNSDLVSLSYLQQTLTFLSSAVQTNLSELDRLPKTHFGVGADQDKIDLFEDVQIEGEQVQRMFEIETQVVDRIDHTFNSLANNNLNDTMKFLTIWSLTMAVPTIITGFYGMNVKKLPLAGMQYAWMLTLGISVALIVAMLIMLKVWRKM</sequence>
<dbReference type="InterPro" id="IPR047199">
    <property type="entry name" value="CorA-like"/>
</dbReference>
<dbReference type="AlphaFoldDB" id="A0A0D1LHX1"/>
<evidence type="ECO:0000256" key="2">
    <source>
        <dbReference type="ARBA" id="ARBA00009765"/>
    </source>
</evidence>
<dbReference type="PANTHER" id="PTHR47891:SF1">
    <property type="entry name" value="CORA-MAGNESIUM AND COBALT TRANSPORTER"/>
    <property type="match status" value="1"/>
</dbReference>
<dbReference type="InterPro" id="IPR045863">
    <property type="entry name" value="CorA_TM1_TM2"/>
</dbReference>
<dbReference type="EMBL" id="JWHT01000067">
    <property type="protein sequence ID" value="KIU20050.1"/>
    <property type="molecule type" value="Genomic_DNA"/>
</dbReference>
<proteinExistence type="inferred from homology"/>
<keyword evidence="5 6" id="KW-0472">Membrane</keyword>
<dbReference type="Proteomes" id="UP000032289">
    <property type="component" value="Unassembled WGS sequence"/>
</dbReference>
<evidence type="ECO:0000256" key="3">
    <source>
        <dbReference type="ARBA" id="ARBA00022692"/>
    </source>
</evidence>
<comment type="caution">
    <text evidence="7">The sequence shown here is derived from an EMBL/GenBank/DDBJ whole genome shotgun (WGS) entry which is preliminary data.</text>
</comment>
<feature type="transmembrane region" description="Helical" evidence="6">
    <location>
        <begin position="245"/>
        <end position="265"/>
    </location>
</feature>
<evidence type="ECO:0000256" key="1">
    <source>
        <dbReference type="ARBA" id="ARBA00004141"/>
    </source>
</evidence>
<dbReference type="PANTHER" id="PTHR47891">
    <property type="entry name" value="TRANSPORTER-RELATED"/>
    <property type="match status" value="1"/>
</dbReference>
<dbReference type="SUPFAM" id="SSF144083">
    <property type="entry name" value="Magnesium transport protein CorA, transmembrane region"/>
    <property type="match status" value="1"/>
</dbReference>
<evidence type="ECO:0000313" key="7">
    <source>
        <dbReference type="EMBL" id="KIU20050.1"/>
    </source>
</evidence>
<dbReference type="RefSeq" id="WP_043941961.1">
    <property type="nucleotide sequence ID" value="NZ_JWHT01000067.1"/>
</dbReference>
<evidence type="ECO:0000256" key="5">
    <source>
        <dbReference type="ARBA" id="ARBA00023136"/>
    </source>
</evidence>
<dbReference type="Gene3D" id="3.30.460.20">
    <property type="entry name" value="CorA soluble domain-like"/>
    <property type="match status" value="1"/>
</dbReference>
<dbReference type="PATRIC" id="fig|137591.24.peg.2246"/>
<gene>
    <name evidence="7" type="ORF">ab3b_02294</name>
</gene>
<dbReference type="InterPro" id="IPR045861">
    <property type="entry name" value="CorA_cytoplasmic_dom"/>
</dbReference>
<dbReference type="CDD" id="cd12827">
    <property type="entry name" value="EcCorA_ZntB-like_u2"/>
    <property type="match status" value="1"/>
</dbReference>
<dbReference type="Gene3D" id="1.20.58.340">
    <property type="entry name" value="Magnesium transport protein CorA, transmembrane region"/>
    <property type="match status" value="2"/>
</dbReference>
<dbReference type="GO" id="GO:0016020">
    <property type="term" value="C:membrane"/>
    <property type="evidence" value="ECO:0007669"/>
    <property type="project" value="UniProtKB-SubCell"/>
</dbReference>
<protein>
    <submittedName>
        <fullName evidence="7">Magnesium and cobalt transport protein CorA</fullName>
    </submittedName>
</protein>
<dbReference type="InterPro" id="IPR002523">
    <property type="entry name" value="MgTranspt_CorA/ZnTranspt_ZntB"/>
</dbReference>
<evidence type="ECO:0000256" key="6">
    <source>
        <dbReference type="SAM" id="Phobius"/>
    </source>
</evidence>